<dbReference type="EMBL" id="JAGIOH010000001">
    <property type="protein sequence ID" value="MBP2406175.1"/>
    <property type="molecule type" value="Genomic_DNA"/>
</dbReference>
<dbReference type="PANTHER" id="PTHR30619:SF1">
    <property type="entry name" value="RECOMBINATION PROTEIN 2"/>
    <property type="match status" value="1"/>
</dbReference>
<evidence type="ECO:0000313" key="2">
    <source>
        <dbReference type="Proteomes" id="UP001519291"/>
    </source>
</evidence>
<dbReference type="Proteomes" id="UP001519291">
    <property type="component" value="Unassembled WGS sequence"/>
</dbReference>
<dbReference type="PANTHER" id="PTHR30619">
    <property type="entry name" value="DNA INTERNALIZATION/COMPETENCE PROTEIN COMEC/REC2"/>
    <property type="match status" value="1"/>
</dbReference>
<dbReference type="RefSeq" id="WP_209517582.1">
    <property type="nucleotide sequence ID" value="NZ_JAGIOH010000001.1"/>
</dbReference>
<evidence type="ECO:0000313" key="1">
    <source>
        <dbReference type="EMBL" id="MBP2406175.1"/>
    </source>
</evidence>
<sequence length="401" mass="44505">MPVEVVFFNVGQGDCTLLWFYDRKNKNVGTHAVLIDCGSTEPLRPLNPVVGTQTFSAKDQMVARIKTKLDKYLGRLRDPYVLDCLIVTHPDEDHFNLLEHVLLSELDPPQLKYTIRQVLYGLHPLDYRERGGDFLWTLFHHWNQIGGPSGQKIENPPRQVTMPSSPAPLLQGTGLLGANVYMLGGVLGPEGPNDVAKYETGPKEAIANASSLVTMIRGEPDAFQHRQKVLLMADAVTLNERYLVGTADSWCRRENNLWLKIGHHGSVTSTANAWLDHTTPDGLFVSTGPKAFGGKTATCTQSNVTQRLVPHWRGVRPRLTLPDPRIKTPPNWGYVVQDDSRGTRGPFVHIPATDPNAHVTDPLFSSMAVPNTNGTATGWRGVDWHLLLDDAAPGSFEIWFE</sequence>
<dbReference type="InterPro" id="IPR036866">
    <property type="entry name" value="RibonucZ/Hydroxyglut_hydro"/>
</dbReference>
<gene>
    <name evidence="1" type="ORF">JO379_005644</name>
</gene>
<accession>A0ABS4YCE4</accession>
<dbReference type="SUPFAM" id="SSF56281">
    <property type="entry name" value="Metallo-hydrolase/oxidoreductase"/>
    <property type="match status" value="1"/>
</dbReference>
<comment type="caution">
    <text evidence="1">The sequence shown here is derived from an EMBL/GenBank/DDBJ whole genome shotgun (WGS) entry which is preliminary data.</text>
</comment>
<reference evidence="1 2" key="1">
    <citation type="submission" date="2021-03" db="EMBL/GenBank/DDBJ databases">
        <title>Sequencing the genomes of 1000 actinobacteria strains.</title>
        <authorList>
            <person name="Klenk H.-P."/>
        </authorList>
    </citation>
    <scope>NUCLEOTIDE SEQUENCE [LARGE SCALE GENOMIC DNA]</scope>
    <source>
        <strain evidence="1 2">DSM 41480</strain>
    </source>
</reference>
<organism evidence="1 2">
    <name type="scientific">Streptomyces syringium</name>
    <dbReference type="NCBI Taxonomy" id="76729"/>
    <lineage>
        <taxon>Bacteria</taxon>
        <taxon>Bacillati</taxon>
        <taxon>Actinomycetota</taxon>
        <taxon>Actinomycetes</taxon>
        <taxon>Kitasatosporales</taxon>
        <taxon>Streptomycetaceae</taxon>
        <taxon>Streptomyces</taxon>
    </lineage>
</organism>
<dbReference type="InterPro" id="IPR052159">
    <property type="entry name" value="Competence_DNA_uptake"/>
</dbReference>
<proteinExistence type="predicted"/>
<evidence type="ECO:0008006" key="3">
    <source>
        <dbReference type="Google" id="ProtNLM"/>
    </source>
</evidence>
<dbReference type="Gene3D" id="3.60.15.10">
    <property type="entry name" value="Ribonuclease Z/Hydroxyacylglutathione hydrolase-like"/>
    <property type="match status" value="1"/>
</dbReference>
<keyword evidence="2" id="KW-1185">Reference proteome</keyword>
<protein>
    <recommendedName>
        <fullName evidence="3">Metallo-beta-lactamase domain-containing protein</fullName>
    </recommendedName>
</protein>
<name>A0ABS4YCE4_9ACTN</name>
<dbReference type="GeneID" id="91572495"/>